<keyword evidence="6 12" id="KW-0375">Hydrogen ion transport</keyword>
<feature type="chain" id="PRO_5003322183" description="ATP synthase complex subunit 8" evidence="13">
    <location>
        <begin position="31"/>
        <end position="55"/>
    </location>
</feature>
<dbReference type="PANTHER" id="PTHR39937">
    <property type="entry name" value="ATP SYNTHASE PROTEIN 8"/>
    <property type="match status" value="1"/>
</dbReference>
<keyword evidence="4 12" id="KW-0138">CF(0)</keyword>
<evidence type="ECO:0000256" key="3">
    <source>
        <dbReference type="ARBA" id="ARBA00022448"/>
    </source>
</evidence>
<evidence type="ECO:0000256" key="2">
    <source>
        <dbReference type="ARBA" id="ARBA00008892"/>
    </source>
</evidence>
<keyword evidence="11" id="KW-0066">ATP synthesis</keyword>
<dbReference type="GO" id="GO:0015986">
    <property type="term" value="P:proton motive force-driven ATP synthesis"/>
    <property type="evidence" value="ECO:0007669"/>
    <property type="project" value="InterPro"/>
</dbReference>
<evidence type="ECO:0000256" key="13">
    <source>
        <dbReference type="SAM" id="SignalP"/>
    </source>
</evidence>
<name>F4ZE14_9PSIT</name>
<keyword evidence="8 12" id="KW-0406">Ion transport</keyword>
<evidence type="ECO:0000256" key="8">
    <source>
        <dbReference type="ARBA" id="ARBA00023065"/>
    </source>
</evidence>
<dbReference type="GO" id="GO:0015078">
    <property type="term" value="F:proton transmembrane transporter activity"/>
    <property type="evidence" value="ECO:0007669"/>
    <property type="project" value="InterPro"/>
</dbReference>
<evidence type="ECO:0000256" key="6">
    <source>
        <dbReference type="ARBA" id="ARBA00022781"/>
    </source>
</evidence>
<comment type="subcellular location">
    <subcellularLocation>
        <location evidence="1 12">Mitochondrion membrane</location>
        <topology evidence="1 12">Single-pass membrane protein</topology>
    </subcellularLocation>
</comment>
<geneLocation type="mitochondrion" evidence="14"/>
<dbReference type="EMBL" id="HM627323">
    <property type="protein sequence ID" value="ADK76197.1"/>
    <property type="molecule type" value="Genomic_DNA"/>
</dbReference>
<evidence type="ECO:0000256" key="5">
    <source>
        <dbReference type="ARBA" id="ARBA00022692"/>
    </source>
</evidence>
<sequence length="55" mass="6480">MPQLNPNPWLSIMLMTWLTFSLLLQPKTLSFTPTNNPINKTLTTIKNNPWTWPWP</sequence>
<dbReference type="GO" id="GO:0045259">
    <property type="term" value="C:proton-transporting ATP synthase complex"/>
    <property type="evidence" value="ECO:0007669"/>
    <property type="project" value="UniProtKB-KW"/>
</dbReference>
<gene>
    <name evidence="14" type="primary">ATP8</name>
</gene>
<comment type="similarity">
    <text evidence="2 12">Belongs to the ATPase protein 8 family.</text>
</comment>
<proteinExistence type="inferred from homology"/>
<keyword evidence="3 12" id="KW-0813">Transport</keyword>
<evidence type="ECO:0000256" key="10">
    <source>
        <dbReference type="ARBA" id="ARBA00023136"/>
    </source>
</evidence>
<keyword evidence="7" id="KW-1133">Transmembrane helix</keyword>
<keyword evidence="10" id="KW-0472">Membrane</keyword>
<keyword evidence="13" id="KW-0732">Signal</keyword>
<dbReference type="RefSeq" id="YP_004465002.1">
    <property type="nucleotide sequence ID" value="NC_015530.1"/>
</dbReference>
<dbReference type="PANTHER" id="PTHR39937:SF1">
    <property type="entry name" value="ATP SYNTHASE PROTEIN 8"/>
    <property type="match status" value="1"/>
</dbReference>
<dbReference type="GeneID" id="10609956"/>
<evidence type="ECO:0000256" key="7">
    <source>
        <dbReference type="ARBA" id="ARBA00022989"/>
    </source>
</evidence>
<evidence type="ECO:0000313" key="14">
    <source>
        <dbReference type="EMBL" id="ADK76197.1"/>
    </source>
</evidence>
<evidence type="ECO:0000256" key="4">
    <source>
        <dbReference type="ARBA" id="ARBA00022547"/>
    </source>
</evidence>
<organism evidence="14">
    <name type="scientific">Brotogeris cyanoptera</name>
    <dbReference type="NCBI Taxonomy" id="671079"/>
    <lineage>
        <taxon>Eukaryota</taxon>
        <taxon>Metazoa</taxon>
        <taxon>Chordata</taxon>
        <taxon>Craniata</taxon>
        <taxon>Vertebrata</taxon>
        <taxon>Euteleostomi</taxon>
        <taxon>Archelosauria</taxon>
        <taxon>Archosauria</taxon>
        <taxon>Dinosauria</taxon>
        <taxon>Saurischia</taxon>
        <taxon>Theropoda</taxon>
        <taxon>Coelurosauria</taxon>
        <taxon>Aves</taxon>
        <taxon>Neognathae</taxon>
        <taxon>Neoaves</taxon>
        <taxon>Telluraves</taxon>
        <taxon>Australaves</taxon>
        <taxon>Psittaciformes</taxon>
        <taxon>Psittacidae</taxon>
        <taxon>Brotogeris</taxon>
    </lineage>
</organism>
<dbReference type="Pfam" id="PF00895">
    <property type="entry name" value="ATP-synt_8"/>
    <property type="match status" value="1"/>
</dbReference>
<protein>
    <recommendedName>
        <fullName evidence="12">ATP synthase complex subunit 8</fullName>
    </recommendedName>
</protein>
<dbReference type="AlphaFoldDB" id="F4ZE14"/>
<dbReference type="GO" id="GO:0031966">
    <property type="term" value="C:mitochondrial membrane"/>
    <property type="evidence" value="ECO:0007669"/>
    <property type="project" value="UniProtKB-SubCell"/>
</dbReference>
<evidence type="ECO:0000256" key="9">
    <source>
        <dbReference type="ARBA" id="ARBA00023128"/>
    </source>
</evidence>
<evidence type="ECO:0000256" key="11">
    <source>
        <dbReference type="ARBA" id="ARBA00023310"/>
    </source>
</evidence>
<dbReference type="CTD" id="4509"/>
<accession>F4ZE14</accession>
<keyword evidence="9 12" id="KW-0496">Mitochondrion</keyword>
<dbReference type="InterPro" id="IPR001421">
    <property type="entry name" value="ATP8_metazoa"/>
</dbReference>
<reference evidence="14" key="1">
    <citation type="journal article" date="2011" name="Mol. Biol. Evol.">
        <title>Evolution of modern birds revealed by mitogenomics: timing the radiation and origin of major orders.</title>
        <authorList>
            <person name="Pacheco M.A."/>
            <person name="Battistuzzi F.U."/>
            <person name="Lentino M."/>
            <person name="Aguilar R.F."/>
            <person name="Kumar S."/>
            <person name="Escalante A.A."/>
        </authorList>
    </citation>
    <scope>NUCLEOTIDE SEQUENCE</scope>
</reference>
<evidence type="ECO:0000256" key="12">
    <source>
        <dbReference type="RuleBase" id="RU003661"/>
    </source>
</evidence>
<evidence type="ECO:0000256" key="1">
    <source>
        <dbReference type="ARBA" id="ARBA00004304"/>
    </source>
</evidence>
<dbReference type="InterPro" id="IPR050635">
    <property type="entry name" value="ATPase_protein_8"/>
</dbReference>
<feature type="signal peptide" evidence="13">
    <location>
        <begin position="1"/>
        <end position="30"/>
    </location>
</feature>
<keyword evidence="5 12" id="KW-0812">Transmembrane</keyword>